<organism evidence="2 3">
    <name type="scientific">Plasticicumulans acidivorans</name>
    <dbReference type="NCBI Taxonomy" id="886464"/>
    <lineage>
        <taxon>Bacteria</taxon>
        <taxon>Pseudomonadati</taxon>
        <taxon>Pseudomonadota</taxon>
        <taxon>Gammaproteobacteria</taxon>
        <taxon>Candidatus Competibacteraceae</taxon>
        <taxon>Plasticicumulans</taxon>
    </lineage>
</organism>
<proteinExistence type="predicted"/>
<dbReference type="EMBL" id="QGTJ01000014">
    <property type="protein sequence ID" value="PWV58742.1"/>
    <property type="molecule type" value="Genomic_DNA"/>
</dbReference>
<protein>
    <submittedName>
        <fullName evidence="2">Uncharacterized protein</fullName>
    </submittedName>
</protein>
<dbReference type="AlphaFoldDB" id="A0A317MQ90"/>
<accession>A0A317MQ90</accession>
<sequence>MKTRYGAPSARHQDRARRMALLENWRQPALSEPVEQASPLGSSPSSSSDDTVSSR</sequence>
<dbReference type="RefSeq" id="WP_170123691.1">
    <property type="nucleotide sequence ID" value="NZ_QGTJ01000014.1"/>
</dbReference>
<feature type="compositionally biased region" description="Low complexity" evidence="1">
    <location>
        <begin position="38"/>
        <end position="55"/>
    </location>
</feature>
<gene>
    <name evidence="2" type="ORF">C7443_11468</name>
</gene>
<feature type="region of interest" description="Disordered" evidence="1">
    <location>
        <begin position="1"/>
        <end position="55"/>
    </location>
</feature>
<evidence type="ECO:0000313" key="3">
    <source>
        <dbReference type="Proteomes" id="UP000246569"/>
    </source>
</evidence>
<evidence type="ECO:0000256" key="1">
    <source>
        <dbReference type="SAM" id="MobiDB-lite"/>
    </source>
</evidence>
<keyword evidence="3" id="KW-1185">Reference proteome</keyword>
<evidence type="ECO:0000313" key="2">
    <source>
        <dbReference type="EMBL" id="PWV58742.1"/>
    </source>
</evidence>
<comment type="caution">
    <text evidence="2">The sequence shown here is derived from an EMBL/GenBank/DDBJ whole genome shotgun (WGS) entry which is preliminary data.</text>
</comment>
<reference evidence="2 3" key="1">
    <citation type="submission" date="2018-05" db="EMBL/GenBank/DDBJ databases">
        <title>Genomic Encyclopedia of Type Strains, Phase IV (KMG-IV): sequencing the most valuable type-strain genomes for metagenomic binning, comparative biology and taxonomic classification.</title>
        <authorList>
            <person name="Goeker M."/>
        </authorList>
    </citation>
    <scope>NUCLEOTIDE SEQUENCE [LARGE SCALE GENOMIC DNA]</scope>
    <source>
        <strain evidence="2 3">DSM 23606</strain>
    </source>
</reference>
<name>A0A317MQ90_9GAMM</name>
<dbReference type="Proteomes" id="UP000246569">
    <property type="component" value="Unassembled WGS sequence"/>
</dbReference>